<evidence type="ECO:0000313" key="6">
    <source>
        <dbReference type="EMBL" id="KQL52703.1"/>
    </source>
</evidence>
<comment type="caution">
    <text evidence="6">The sequence shown here is derived from an EMBL/GenBank/DDBJ whole genome shotgun (WGS) entry which is preliminary data.</text>
</comment>
<evidence type="ECO:0000259" key="5">
    <source>
        <dbReference type="Pfam" id="PF04542"/>
    </source>
</evidence>
<dbReference type="NCBIfam" id="TIGR02937">
    <property type="entry name" value="sigma70-ECF"/>
    <property type="match status" value="1"/>
</dbReference>
<dbReference type="InterPro" id="IPR013325">
    <property type="entry name" value="RNA_pol_sigma_r2"/>
</dbReference>
<dbReference type="GO" id="GO:0003677">
    <property type="term" value="F:DNA binding"/>
    <property type="evidence" value="ECO:0007669"/>
    <property type="project" value="UniProtKB-KW"/>
</dbReference>
<reference evidence="6 7" key="1">
    <citation type="submission" date="2015-09" db="EMBL/GenBank/DDBJ databases">
        <title>Genome sequencing project for genomic taxonomy and phylogenomics of Bacillus-like bacteria.</title>
        <authorList>
            <person name="Liu B."/>
            <person name="Wang J."/>
            <person name="Zhu Y."/>
            <person name="Liu G."/>
            <person name="Chen Q."/>
            <person name="Chen Z."/>
            <person name="Lan J."/>
            <person name="Che J."/>
            <person name="Ge C."/>
            <person name="Shi H."/>
            <person name="Pan Z."/>
            <person name="Liu X."/>
        </authorList>
    </citation>
    <scope>NUCLEOTIDE SEQUENCE [LARGE SCALE GENOMIC DNA]</scope>
    <source>
        <strain evidence="6 7">LMG 18435</strain>
    </source>
</reference>
<dbReference type="PANTHER" id="PTHR30385">
    <property type="entry name" value="SIGMA FACTOR F FLAGELLAR"/>
    <property type="match status" value="1"/>
</dbReference>
<dbReference type="GO" id="GO:0016987">
    <property type="term" value="F:sigma factor activity"/>
    <property type="evidence" value="ECO:0007669"/>
    <property type="project" value="UniProtKB-KW"/>
</dbReference>
<evidence type="ECO:0000313" key="7">
    <source>
        <dbReference type="Proteomes" id="UP000051888"/>
    </source>
</evidence>
<dbReference type="SUPFAM" id="SSF88659">
    <property type="entry name" value="Sigma3 and sigma4 domains of RNA polymerase sigma factors"/>
    <property type="match status" value="1"/>
</dbReference>
<dbReference type="Gene3D" id="1.10.1740.10">
    <property type="match status" value="1"/>
</dbReference>
<dbReference type="InterPro" id="IPR013324">
    <property type="entry name" value="RNA_pol_sigma_r3/r4-like"/>
</dbReference>
<dbReference type="SUPFAM" id="SSF88946">
    <property type="entry name" value="Sigma2 domain of RNA polymerase sigma factors"/>
    <property type="match status" value="1"/>
</dbReference>
<protein>
    <submittedName>
        <fullName evidence="6">RNA polymerase subunit sigma-24</fullName>
    </submittedName>
</protein>
<dbReference type="PATRIC" id="fig|157838.3.peg.805"/>
<evidence type="ECO:0000256" key="4">
    <source>
        <dbReference type="ARBA" id="ARBA00023163"/>
    </source>
</evidence>
<sequence>MEDFQMIMKEYEAMIHHILHSLRIYKNYDEFFQIGLIALWEAKEKFDPSKGSFTSYAYMTMKGRLLSEIKRCSKVEERQFYPKEEFWDIQFDEGAVKPLEKDTLLAYCEGLTNNQKKWVVATFYLGMNSAELAAYEKVSPSAVKKWKKGALEKIRMTVLSECK</sequence>
<proteinExistence type="predicted"/>
<keyword evidence="3" id="KW-0238">DNA-binding</keyword>
<evidence type="ECO:0000256" key="2">
    <source>
        <dbReference type="ARBA" id="ARBA00023082"/>
    </source>
</evidence>
<feature type="domain" description="RNA polymerase sigma-70 region 2" evidence="5">
    <location>
        <begin position="9"/>
        <end position="71"/>
    </location>
</feature>
<dbReference type="EMBL" id="LJJC01000004">
    <property type="protein sequence ID" value="KQL52703.1"/>
    <property type="molecule type" value="Genomic_DNA"/>
</dbReference>
<name>A0A0Q3WW21_9BACI</name>
<evidence type="ECO:0000256" key="1">
    <source>
        <dbReference type="ARBA" id="ARBA00023015"/>
    </source>
</evidence>
<keyword evidence="7" id="KW-1185">Reference proteome</keyword>
<dbReference type="Pfam" id="PF04542">
    <property type="entry name" value="Sigma70_r2"/>
    <property type="match status" value="1"/>
</dbReference>
<dbReference type="GO" id="GO:0006352">
    <property type="term" value="P:DNA-templated transcription initiation"/>
    <property type="evidence" value="ECO:0007669"/>
    <property type="project" value="InterPro"/>
</dbReference>
<accession>A0A0Q3WW21</accession>
<dbReference type="InterPro" id="IPR014284">
    <property type="entry name" value="RNA_pol_sigma-70_dom"/>
</dbReference>
<dbReference type="Proteomes" id="UP000051888">
    <property type="component" value="Unassembled WGS sequence"/>
</dbReference>
<dbReference type="AlphaFoldDB" id="A0A0Q3WW21"/>
<organism evidence="6 7">
    <name type="scientific">Heyndrickxia shackletonii</name>
    <dbReference type="NCBI Taxonomy" id="157838"/>
    <lineage>
        <taxon>Bacteria</taxon>
        <taxon>Bacillati</taxon>
        <taxon>Bacillota</taxon>
        <taxon>Bacilli</taxon>
        <taxon>Bacillales</taxon>
        <taxon>Bacillaceae</taxon>
        <taxon>Heyndrickxia</taxon>
    </lineage>
</organism>
<keyword evidence="1" id="KW-0805">Transcription regulation</keyword>
<dbReference type="InterPro" id="IPR007627">
    <property type="entry name" value="RNA_pol_sigma70_r2"/>
</dbReference>
<evidence type="ECO:0000256" key="3">
    <source>
        <dbReference type="ARBA" id="ARBA00023125"/>
    </source>
</evidence>
<keyword evidence="4" id="KW-0804">Transcription</keyword>
<gene>
    <name evidence="6" type="ORF">AN964_03650</name>
</gene>
<dbReference type="OrthoDB" id="9783788at2"/>
<dbReference type="STRING" id="157838.AN964_03650"/>
<keyword evidence="2" id="KW-0731">Sigma factor</keyword>